<name>A0A239FNS2_9ACTN</name>
<proteinExistence type="inferred from homology"/>
<dbReference type="CDD" id="cd05233">
    <property type="entry name" value="SDR_c"/>
    <property type="match status" value="1"/>
</dbReference>
<dbReference type="PRINTS" id="PR00080">
    <property type="entry name" value="SDRFAMILY"/>
</dbReference>
<dbReference type="InterPro" id="IPR002347">
    <property type="entry name" value="SDR_fam"/>
</dbReference>
<gene>
    <name evidence="4" type="ORF">SAMN04488107_3062</name>
</gene>
<evidence type="ECO:0000256" key="1">
    <source>
        <dbReference type="ARBA" id="ARBA00006484"/>
    </source>
</evidence>
<reference evidence="5" key="1">
    <citation type="submission" date="2017-06" db="EMBL/GenBank/DDBJ databases">
        <authorList>
            <person name="Varghese N."/>
            <person name="Submissions S."/>
        </authorList>
    </citation>
    <scope>NUCLEOTIDE SEQUENCE [LARGE SCALE GENOMIC DNA]</scope>
    <source>
        <strain evidence="5">DSM 45423</strain>
    </source>
</reference>
<comment type="similarity">
    <text evidence="1 3">Belongs to the short-chain dehydrogenases/reductases (SDR) family.</text>
</comment>
<dbReference type="PANTHER" id="PTHR44196">
    <property type="entry name" value="DEHYDROGENASE/REDUCTASE SDR FAMILY MEMBER 7B"/>
    <property type="match status" value="1"/>
</dbReference>
<evidence type="ECO:0000313" key="5">
    <source>
        <dbReference type="Proteomes" id="UP000198386"/>
    </source>
</evidence>
<dbReference type="Gene3D" id="3.40.50.720">
    <property type="entry name" value="NAD(P)-binding Rossmann-like Domain"/>
    <property type="match status" value="1"/>
</dbReference>
<dbReference type="PRINTS" id="PR00081">
    <property type="entry name" value="GDHRDH"/>
</dbReference>
<dbReference type="OrthoDB" id="9804774at2"/>
<sequence length="269" mass="27434">MTPDLTGLVALVTGASAGIGRHLAEGLAARGAAVAGLARGGDRLRAAMDDVAAATGARTLAVPADVTDPAAVDAAVARVTGELGPVGLLVNNAGLVDAAEVPPWEADPDQWWAVVESQVRGPFLLVRAVLPGMVAAGGGRVVGLASGIGTRANPHYSAYSAGKTAQMRLTESLDLAGAAHGVRAFDLAPGVVDTAMTRAMPMHAGRTEWTRPEDVVELVVAIATGELDQWSGRFVRAGVDSLDTLRATTPAGDARKLRLRPYGDGDPLA</sequence>
<evidence type="ECO:0000256" key="3">
    <source>
        <dbReference type="RuleBase" id="RU000363"/>
    </source>
</evidence>
<dbReference type="RefSeq" id="WP_089404789.1">
    <property type="nucleotide sequence ID" value="NZ_FZOH01000006.1"/>
</dbReference>
<dbReference type="PANTHER" id="PTHR44196:SF1">
    <property type="entry name" value="DEHYDROGENASE_REDUCTASE SDR FAMILY MEMBER 7B"/>
    <property type="match status" value="1"/>
</dbReference>
<evidence type="ECO:0000256" key="2">
    <source>
        <dbReference type="ARBA" id="ARBA00023002"/>
    </source>
</evidence>
<dbReference type="GO" id="GO:0016491">
    <property type="term" value="F:oxidoreductase activity"/>
    <property type="evidence" value="ECO:0007669"/>
    <property type="project" value="UniProtKB-KW"/>
</dbReference>
<evidence type="ECO:0000313" key="4">
    <source>
        <dbReference type="EMBL" id="SNS58507.1"/>
    </source>
</evidence>
<dbReference type="SUPFAM" id="SSF51735">
    <property type="entry name" value="NAD(P)-binding Rossmann-fold domains"/>
    <property type="match status" value="1"/>
</dbReference>
<protein>
    <submittedName>
        <fullName evidence="4">Short-chain dehydrogenase</fullName>
    </submittedName>
</protein>
<dbReference type="Proteomes" id="UP000198386">
    <property type="component" value="Unassembled WGS sequence"/>
</dbReference>
<keyword evidence="5" id="KW-1185">Reference proteome</keyword>
<dbReference type="AlphaFoldDB" id="A0A239FNS2"/>
<dbReference type="Pfam" id="PF00106">
    <property type="entry name" value="adh_short"/>
    <property type="match status" value="1"/>
</dbReference>
<dbReference type="EMBL" id="FZOH01000006">
    <property type="protein sequence ID" value="SNS58507.1"/>
    <property type="molecule type" value="Genomic_DNA"/>
</dbReference>
<accession>A0A239FNS2</accession>
<dbReference type="InterPro" id="IPR036291">
    <property type="entry name" value="NAD(P)-bd_dom_sf"/>
</dbReference>
<dbReference type="GO" id="GO:0016020">
    <property type="term" value="C:membrane"/>
    <property type="evidence" value="ECO:0007669"/>
    <property type="project" value="TreeGrafter"/>
</dbReference>
<organism evidence="4 5">
    <name type="scientific">Geodermatophilus saharensis</name>
    <dbReference type="NCBI Taxonomy" id="1137994"/>
    <lineage>
        <taxon>Bacteria</taxon>
        <taxon>Bacillati</taxon>
        <taxon>Actinomycetota</taxon>
        <taxon>Actinomycetes</taxon>
        <taxon>Geodermatophilales</taxon>
        <taxon>Geodermatophilaceae</taxon>
        <taxon>Geodermatophilus</taxon>
    </lineage>
</organism>
<keyword evidence="2" id="KW-0560">Oxidoreductase</keyword>